<dbReference type="Proteomes" id="UP000535589">
    <property type="component" value="Unassembled WGS sequence"/>
</dbReference>
<dbReference type="GO" id="GO:0046656">
    <property type="term" value="P:folic acid biosynthetic process"/>
    <property type="evidence" value="ECO:0007669"/>
    <property type="project" value="UniProtKB-KW"/>
</dbReference>
<keyword evidence="6" id="KW-0067">ATP-binding</keyword>
<feature type="domain" description="7,8-dihydro-6-hydroxymethylpterin-pyrophosphokinase" evidence="8">
    <location>
        <begin position="5"/>
        <end position="128"/>
    </location>
</feature>
<dbReference type="GO" id="GO:0005524">
    <property type="term" value="F:ATP binding"/>
    <property type="evidence" value="ECO:0007669"/>
    <property type="project" value="UniProtKB-KW"/>
</dbReference>
<evidence type="ECO:0000256" key="1">
    <source>
        <dbReference type="ARBA" id="ARBA00005051"/>
    </source>
</evidence>
<dbReference type="NCBIfam" id="TIGR01498">
    <property type="entry name" value="folK"/>
    <property type="match status" value="1"/>
</dbReference>
<accession>A0A7X8YFW3</accession>
<dbReference type="GO" id="GO:0003848">
    <property type="term" value="F:2-amino-4-hydroxy-6-hydroxymethyldihydropteridine diphosphokinase activity"/>
    <property type="evidence" value="ECO:0007669"/>
    <property type="project" value="UniProtKB-EC"/>
</dbReference>
<comment type="pathway">
    <text evidence="1">Cofactor biosynthesis; tetrahydrofolate biosynthesis; 2-amino-4-hydroxy-6-hydroxymethyl-7,8-dihydropteridine diphosphate from 7,8-dihydroneopterin triphosphate: step 4/4.</text>
</comment>
<keyword evidence="5 9" id="KW-0418">Kinase</keyword>
<keyword evidence="4" id="KW-0547">Nucleotide-binding</keyword>
<reference evidence="9 10" key="1">
    <citation type="submission" date="2020-04" db="EMBL/GenBank/DDBJ databases">
        <title>Vibrio sp. SM6, a novel species isolated from seawater.</title>
        <authorList>
            <person name="Wang X."/>
        </authorList>
    </citation>
    <scope>NUCLEOTIDE SEQUENCE [LARGE SCALE GENOMIC DNA]</scope>
    <source>
        <strain evidence="9 10">SM6</strain>
    </source>
</reference>
<evidence type="ECO:0000313" key="9">
    <source>
        <dbReference type="EMBL" id="NLS12338.1"/>
    </source>
</evidence>
<keyword evidence="3 9" id="KW-0808">Transferase</keyword>
<dbReference type="UniPathway" id="UPA00077">
    <property type="reaction ID" value="UER00155"/>
</dbReference>
<dbReference type="GO" id="GO:0046654">
    <property type="term" value="P:tetrahydrofolate biosynthetic process"/>
    <property type="evidence" value="ECO:0007669"/>
    <property type="project" value="UniProtKB-UniPathway"/>
</dbReference>
<dbReference type="AlphaFoldDB" id="A0A7X8YFW3"/>
<name>A0A7X8YFW3_9VIBR</name>
<keyword evidence="10" id="KW-1185">Reference proteome</keyword>
<dbReference type="Pfam" id="PF01288">
    <property type="entry name" value="HPPK"/>
    <property type="match status" value="1"/>
</dbReference>
<evidence type="ECO:0000256" key="6">
    <source>
        <dbReference type="ARBA" id="ARBA00022840"/>
    </source>
</evidence>
<dbReference type="RefSeq" id="WP_168835444.1">
    <property type="nucleotide sequence ID" value="NZ_JABAIK010000004.1"/>
</dbReference>
<protein>
    <recommendedName>
        <fullName evidence="2">2-amino-4-hydroxy-6-hydroxymethyldihydropteridine diphosphokinase</fullName>
        <ecNumber evidence="2">2.7.6.3</ecNumber>
    </recommendedName>
</protein>
<dbReference type="InterPro" id="IPR035907">
    <property type="entry name" value="Hppk_sf"/>
</dbReference>
<evidence type="ECO:0000256" key="3">
    <source>
        <dbReference type="ARBA" id="ARBA00022679"/>
    </source>
</evidence>
<dbReference type="EMBL" id="JABAIK010000004">
    <property type="protein sequence ID" value="NLS12338.1"/>
    <property type="molecule type" value="Genomic_DNA"/>
</dbReference>
<dbReference type="SUPFAM" id="SSF55083">
    <property type="entry name" value="6-hydroxymethyl-7,8-dihydropterin pyrophosphokinase, HPPK"/>
    <property type="match status" value="1"/>
</dbReference>
<sequence>MNRVYLGIGGNLARRAHARAAWQALKPLGKLRASPIYECPALGFESQPFFNWVVALETDLELDALRFALREIEFSFGRAHDAQKYQDRTLDIDILLFGDKVCRAPITLPREDVFRYPFVIQPLYDLAPELIIPGDGRTMQEIWQEKGPFPELNLVSLTL</sequence>
<dbReference type="CDD" id="cd00483">
    <property type="entry name" value="HPPK"/>
    <property type="match status" value="1"/>
</dbReference>
<organism evidence="9 10">
    <name type="scientific">Vibrio agarilyticus</name>
    <dbReference type="NCBI Taxonomy" id="2726741"/>
    <lineage>
        <taxon>Bacteria</taxon>
        <taxon>Pseudomonadati</taxon>
        <taxon>Pseudomonadota</taxon>
        <taxon>Gammaproteobacteria</taxon>
        <taxon>Vibrionales</taxon>
        <taxon>Vibrionaceae</taxon>
        <taxon>Vibrio</taxon>
    </lineage>
</organism>
<dbReference type="PANTHER" id="PTHR43071">
    <property type="entry name" value="2-AMINO-4-HYDROXY-6-HYDROXYMETHYLDIHYDROPTERIDINE PYROPHOSPHOKINASE"/>
    <property type="match status" value="1"/>
</dbReference>
<proteinExistence type="predicted"/>
<dbReference type="PANTHER" id="PTHR43071:SF2">
    <property type="entry name" value="2-AMINO-4-HYDROXY-6-HYDROXYMETHYLDIHYDROPTERIDINE PYROPHOSPHOKINASE"/>
    <property type="match status" value="1"/>
</dbReference>
<dbReference type="InterPro" id="IPR000550">
    <property type="entry name" value="Hppk"/>
</dbReference>
<evidence type="ECO:0000256" key="7">
    <source>
        <dbReference type="ARBA" id="ARBA00022909"/>
    </source>
</evidence>
<evidence type="ECO:0000256" key="5">
    <source>
        <dbReference type="ARBA" id="ARBA00022777"/>
    </source>
</evidence>
<evidence type="ECO:0000313" key="10">
    <source>
        <dbReference type="Proteomes" id="UP000535589"/>
    </source>
</evidence>
<dbReference type="Gene3D" id="3.30.70.560">
    <property type="entry name" value="7,8-Dihydro-6-hydroxymethylpterin-pyrophosphokinase HPPK"/>
    <property type="match status" value="1"/>
</dbReference>
<keyword evidence="7" id="KW-0289">Folate biosynthesis</keyword>
<gene>
    <name evidence="9" type="primary">folK</name>
    <name evidence="9" type="ORF">HGP28_05430</name>
</gene>
<dbReference type="GO" id="GO:0016301">
    <property type="term" value="F:kinase activity"/>
    <property type="evidence" value="ECO:0007669"/>
    <property type="project" value="UniProtKB-KW"/>
</dbReference>
<dbReference type="EC" id="2.7.6.3" evidence="2"/>
<evidence type="ECO:0000256" key="4">
    <source>
        <dbReference type="ARBA" id="ARBA00022741"/>
    </source>
</evidence>
<evidence type="ECO:0000256" key="2">
    <source>
        <dbReference type="ARBA" id="ARBA00013253"/>
    </source>
</evidence>
<evidence type="ECO:0000259" key="8">
    <source>
        <dbReference type="Pfam" id="PF01288"/>
    </source>
</evidence>
<comment type="caution">
    <text evidence="9">The sequence shown here is derived from an EMBL/GenBank/DDBJ whole genome shotgun (WGS) entry which is preliminary data.</text>
</comment>